<protein>
    <submittedName>
        <fullName evidence="1">Uncharacterized protein</fullName>
    </submittedName>
</protein>
<accession>X1I833</accession>
<gene>
    <name evidence="1" type="ORF">S03H2_30111</name>
</gene>
<sequence>TVKKNNENAEIIMEILKIMANANDNPLSLINRVFKIIIKI</sequence>
<proteinExistence type="predicted"/>
<reference evidence="1" key="1">
    <citation type="journal article" date="2014" name="Front. Microbiol.">
        <title>High frequency of phylogenetically diverse reductive dehalogenase-homologous genes in deep subseafloor sedimentary metagenomes.</title>
        <authorList>
            <person name="Kawai M."/>
            <person name="Futagami T."/>
            <person name="Toyoda A."/>
            <person name="Takaki Y."/>
            <person name="Nishi S."/>
            <person name="Hori S."/>
            <person name="Arai W."/>
            <person name="Tsubouchi T."/>
            <person name="Morono Y."/>
            <person name="Uchiyama I."/>
            <person name="Ito T."/>
            <person name="Fujiyama A."/>
            <person name="Inagaki F."/>
            <person name="Takami H."/>
        </authorList>
    </citation>
    <scope>NUCLEOTIDE SEQUENCE</scope>
    <source>
        <strain evidence="1">Expedition CK06-06</strain>
    </source>
</reference>
<comment type="caution">
    <text evidence="1">The sequence shown here is derived from an EMBL/GenBank/DDBJ whole genome shotgun (WGS) entry which is preliminary data.</text>
</comment>
<dbReference type="AlphaFoldDB" id="X1I833"/>
<evidence type="ECO:0000313" key="1">
    <source>
        <dbReference type="EMBL" id="GAH53738.1"/>
    </source>
</evidence>
<dbReference type="EMBL" id="BARU01018206">
    <property type="protein sequence ID" value="GAH53738.1"/>
    <property type="molecule type" value="Genomic_DNA"/>
</dbReference>
<name>X1I833_9ZZZZ</name>
<organism evidence="1">
    <name type="scientific">marine sediment metagenome</name>
    <dbReference type="NCBI Taxonomy" id="412755"/>
    <lineage>
        <taxon>unclassified sequences</taxon>
        <taxon>metagenomes</taxon>
        <taxon>ecological metagenomes</taxon>
    </lineage>
</organism>
<feature type="non-terminal residue" evidence="1">
    <location>
        <position position="1"/>
    </location>
</feature>